<dbReference type="EMBL" id="LT795071">
    <property type="protein sequence ID" value="SJX65639.1"/>
    <property type="molecule type" value="Genomic_DNA"/>
</dbReference>
<protein>
    <submittedName>
        <fullName evidence="2">Uncharacterized protein</fullName>
    </submittedName>
</protein>
<evidence type="ECO:0000256" key="1">
    <source>
        <dbReference type="SAM" id="MobiDB-lite"/>
    </source>
</evidence>
<proteinExistence type="predicted"/>
<feature type="region of interest" description="Disordered" evidence="1">
    <location>
        <begin position="64"/>
        <end position="91"/>
    </location>
</feature>
<evidence type="ECO:0000313" key="2">
    <source>
        <dbReference type="EMBL" id="SJX65639.1"/>
    </source>
</evidence>
<evidence type="ECO:0000313" key="3">
    <source>
        <dbReference type="Proteomes" id="UP000239563"/>
    </source>
</evidence>
<reference evidence="2 3" key="1">
    <citation type="submission" date="2017-02" db="EMBL/GenBank/DDBJ databases">
        <authorList>
            <person name="Peterson S.W."/>
        </authorList>
    </citation>
    <scope>NUCLEOTIDE SEQUENCE [LARGE SCALE GENOMIC DNA]</scope>
    <source>
        <strain evidence="2 3">SRS1_H2-8</strain>
    </source>
</reference>
<accession>A0A2N8ULI5</accession>
<dbReference type="Proteomes" id="UP000239563">
    <property type="component" value="Chromosome XVIII"/>
</dbReference>
<feature type="compositionally biased region" description="Polar residues" evidence="1">
    <location>
        <begin position="314"/>
        <end position="324"/>
    </location>
</feature>
<feature type="compositionally biased region" description="Polar residues" evidence="1">
    <location>
        <begin position="198"/>
        <end position="208"/>
    </location>
</feature>
<feature type="compositionally biased region" description="Basic residues" evidence="1">
    <location>
        <begin position="70"/>
        <end position="83"/>
    </location>
</feature>
<feature type="region of interest" description="Disordered" evidence="1">
    <location>
        <begin position="128"/>
        <end position="451"/>
    </location>
</feature>
<dbReference type="AlphaFoldDB" id="A0A2N8ULI5"/>
<sequence>MVHPLVITAAATAGIGAAVAFEVAVFGPWREENWPNGFGQGVRDELLKFRREFEEAVTEIRDEFRERREGRRRAGGSGNRHRRLSDGELDDFRRGIGEEASSESAQHEFEMHERQASVYRDRLRASMSGGFDHGLEQPDSRLRRRRPAGGSGAEGEPSSPSNNIKVPVVDVRIPTSPELPHHSLGEASPSVKDAASLPSDSRFNSVGSTKAAEAVQQETTDSDAESGAAKNGLLGLDFGPKASASSDEQAGQGPASDPFADIVDGTASSWHAVFSDRANEPSNETVPEGVTGHSSPAPSVPELPEEAHVVLDTNGLSQTLSDQQHSFHDLYTDTHGSSNASDTHDSPYRSNRALHSPSQDARSNETRSETAESEPDFEVLSDTAGSEGRWQHLEMPPSPTISSGSEGIAVRGMDAISVSSDGQDSWAELSEPGSDAEGFAHRETSVGTPRG</sequence>
<organism evidence="2 3">
    <name type="scientific">Sporisorium reilianum f. sp. reilianum</name>
    <dbReference type="NCBI Taxonomy" id="72559"/>
    <lineage>
        <taxon>Eukaryota</taxon>
        <taxon>Fungi</taxon>
        <taxon>Dikarya</taxon>
        <taxon>Basidiomycota</taxon>
        <taxon>Ustilaginomycotina</taxon>
        <taxon>Ustilaginomycetes</taxon>
        <taxon>Ustilaginales</taxon>
        <taxon>Ustilaginaceae</taxon>
        <taxon>Sporisorium</taxon>
    </lineage>
</organism>
<gene>
    <name evidence="2" type="ORF">SRS1_16267</name>
</gene>
<name>A0A2N8ULI5_9BASI</name>